<reference evidence="3 4" key="1">
    <citation type="submission" date="2019-08" db="EMBL/GenBank/DDBJ databases">
        <authorList>
            <person name="Alioto T."/>
            <person name="Alioto T."/>
            <person name="Gomez Garrido J."/>
        </authorList>
    </citation>
    <scope>NUCLEOTIDE SEQUENCE [LARGE SCALE GENOMIC DNA]</scope>
</reference>
<dbReference type="PANTHER" id="PTHR21678">
    <property type="entry name" value="GROWTH INHIBITION AND DIFFERENTIATION RELATED PROTEIN 88"/>
    <property type="match status" value="1"/>
</dbReference>
<dbReference type="Gene3D" id="3.30.70.330">
    <property type="match status" value="1"/>
</dbReference>
<dbReference type="PROSITE" id="PS51061">
    <property type="entry name" value="R3H"/>
    <property type="match status" value="1"/>
</dbReference>
<protein>
    <submittedName>
        <fullName evidence="3">R3H domain</fullName>
    </submittedName>
</protein>
<dbReference type="InterPro" id="IPR036867">
    <property type="entry name" value="R3H_dom_sf"/>
</dbReference>
<dbReference type="InterPro" id="IPR001374">
    <property type="entry name" value="R3H_dom"/>
</dbReference>
<dbReference type="OrthoDB" id="5418203at2759"/>
<evidence type="ECO:0000313" key="3">
    <source>
        <dbReference type="EMBL" id="VVC44485.1"/>
    </source>
</evidence>
<dbReference type="SUPFAM" id="SSF82708">
    <property type="entry name" value="R3H domain"/>
    <property type="match status" value="1"/>
</dbReference>
<feature type="domain" description="R3H" evidence="2">
    <location>
        <begin position="14"/>
        <end position="83"/>
    </location>
</feature>
<proteinExistence type="predicted"/>
<accession>A0A5E4NL31</accession>
<name>A0A5E4NL31_9HEMI</name>
<dbReference type="PANTHER" id="PTHR21678:SF0">
    <property type="entry name" value="C3H1-TYPE DOMAIN-CONTAINING PROTEIN"/>
    <property type="match status" value="1"/>
</dbReference>
<dbReference type="AlphaFoldDB" id="A0A5E4NL31"/>
<organism evidence="3 4">
    <name type="scientific">Cinara cedri</name>
    <dbReference type="NCBI Taxonomy" id="506608"/>
    <lineage>
        <taxon>Eukaryota</taxon>
        <taxon>Metazoa</taxon>
        <taxon>Ecdysozoa</taxon>
        <taxon>Arthropoda</taxon>
        <taxon>Hexapoda</taxon>
        <taxon>Insecta</taxon>
        <taxon>Pterygota</taxon>
        <taxon>Neoptera</taxon>
        <taxon>Paraneoptera</taxon>
        <taxon>Hemiptera</taxon>
        <taxon>Sternorrhyncha</taxon>
        <taxon>Aphidomorpha</taxon>
        <taxon>Aphidoidea</taxon>
        <taxon>Aphididae</taxon>
        <taxon>Lachninae</taxon>
        <taxon>Cinara</taxon>
    </lineage>
</organism>
<dbReference type="Pfam" id="PF01424">
    <property type="entry name" value="R3H"/>
    <property type="match status" value="1"/>
</dbReference>
<keyword evidence="4" id="KW-1185">Reference proteome</keyword>
<dbReference type="GO" id="GO:0003676">
    <property type="term" value="F:nucleic acid binding"/>
    <property type="evidence" value="ECO:0007669"/>
    <property type="project" value="UniProtKB-UniRule"/>
</dbReference>
<dbReference type="Proteomes" id="UP000325440">
    <property type="component" value="Unassembled WGS sequence"/>
</dbReference>
<dbReference type="InterPro" id="IPR039884">
    <property type="entry name" value="R3HC1/R3HCL"/>
</dbReference>
<dbReference type="InterPro" id="IPR012677">
    <property type="entry name" value="Nucleotide-bd_a/b_plait_sf"/>
</dbReference>
<evidence type="ECO:0000259" key="2">
    <source>
        <dbReference type="PROSITE" id="PS51061"/>
    </source>
</evidence>
<evidence type="ECO:0000313" key="4">
    <source>
        <dbReference type="Proteomes" id="UP000325440"/>
    </source>
</evidence>
<feature type="region of interest" description="Disordered" evidence="1">
    <location>
        <begin position="186"/>
        <end position="211"/>
    </location>
</feature>
<evidence type="ECO:0000256" key="1">
    <source>
        <dbReference type="SAM" id="MobiDB-lite"/>
    </source>
</evidence>
<dbReference type="EMBL" id="CABPRJ010002381">
    <property type="protein sequence ID" value="VVC44485.1"/>
    <property type="molecule type" value="Genomic_DNA"/>
</dbReference>
<gene>
    <name evidence="3" type="ORF">CINCED_3A010981</name>
</gene>
<dbReference type="Gene3D" id="3.30.1370.50">
    <property type="entry name" value="R3H-like domain"/>
    <property type="match status" value="1"/>
</dbReference>
<sequence length="666" mass="75412">MESFNSLNLRVGECSFLETVLIDVRRFIKIFDSENKKHVLVFPPLSARNRFLIHNLVQNFFNELNTISIGSSYGRRTVVYHSSLKPMLRETESEQPNEIVDQKNNDMHQAYRTPIERKAQEQLFKSLMPEKKGKQISRAAVRTKSKRPDIPIYIPRAMRVLANNIAPNISNTANSLNSTLITKRDTDCKIQDESSSTPPSKERKGSFPQFNLNNTQNNCKLDLLLSLESSNEMLVDCCESNKVQNSFNNISPRNSLSSSSSDLSNCLNTNECNPNSFVPNEIIKPNSPVLKKHVLDSYIKEKPMKNCDNVSISLNLPCSSDNLNDTCSKNSNLDKSPDSKISNIDNTVKPNVLKPRSIRQSMMLNVIDNTEETVVENIDKSETQNNEICLGNELMSDSQKLEIEYDSNCPNFCLDDSFGSGPLSEIEEKSIKSVDEKLTVQDNSGLVNKPLTSFKQNVQQENKKKKVLDIDECSWEDLYDKEDDYIHPILVKELSSAIGKVQVQCTKEDYRSHQTAEERSGDGECIIEVYDFSSDLKTVDLMNQFAAFRKNHFEIIWINDTHALAVFENPNLADRALNTPFALVKTRPLKRAIRESKIRAETVSPLPATRPKTCTAMARRLVGSALGLKVNVPHHRLNAERTLLADAKEKKIRDAQQKTDIWDSLS</sequence>